<protein>
    <recommendedName>
        <fullName evidence="2">Protein kinase domain-containing protein</fullName>
    </recommendedName>
</protein>
<reference evidence="3" key="1">
    <citation type="submission" date="2023-06" db="EMBL/GenBank/DDBJ databases">
        <authorList>
            <person name="Noh H."/>
        </authorList>
    </citation>
    <scope>NUCLEOTIDE SEQUENCE</scope>
    <source>
        <strain evidence="3">DUCC20226</strain>
    </source>
</reference>
<dbReference type="GO" id="GO:0005524">
    <property type="term" value="F:ATP binding"/>
    <property type="evidence" value="ECO:0007669"/>
    <property type="project" value="InterPro"/>
</dbReference>
<dbReference type="GO" id="GO:0004672">
    <property type="term" value="F:protein kinase activity"/>
    <property type="evidence" value="ECO:0007669"/>
    <property type="project" value="InterPro"/>
</dbReference>
<dbReference type="InterPro" id="IPR000719">
    <property type="entry name" value="Prot_kinase_dom"/>
</dbReference>
<dbReference type="PROSITE" id="PS50011">
    <property type="entry name" value="PROTEIN_KINASE_DOM"/>
    <property type="match status" value="1"/>
</dbReference>
<name>A0AAD9SE84_PHOAM</name>
<evidence type="ECO:0000256" key="1">
    <source>
        <dbReference type="SAM" id="MobiDB-lite"/>
    </source>
</evidence>
<evidence type="ECO:0000313" key="3">
    <source>
        <dbReference type="EMBL" id="KAK2605570.1"/>
    </source>
</evidence>
<evidence type="ECO:0000259" key="2">
    <source>
        <dbReference type="PROSITE" id="PS50011"/>
    </source>
</evidence>
<dbReference type="Gene3D" id="1.10.510.10">
    <property type="entry name" value="Transferase(Phosphotransferase) domain 1"/>
    <property type="match status" value="1"/>
</dbReference>
<sequence length="760" mass="86752">MFVDGEDQYLYVRTLGIGMEASAQLVVHVQTGDLVVRKCNKHLIEELEKESDDPERVLFLIQSQARLHGVQPNIAHLYSADDVPSPHVSFSSKLLYHRVKYFRYYNGGNLGDFSSACLTRGTAPPPSLICKMIRDLVEALRFMYSMQPYYVVHGDLHADNVFLNFNMPDGPSFFLGDFGWSTCGRLRAGNNFGAVVDIRQVWQHTQELMEIQSDYDSQHTLREYLEASIEPELRRLAHGPPSSLPKLERLLELLSAAPPTTPPDMRPFLPCEDQGTPLPRLYDEWEEAENARYIDGPWHVAQVSIDQSTGKLTVIRTNSVPCDIDSTAEDLTDQGLLRMFSQLVTQVRNFEASSGASCDCADRPALPEVIQADQEEEAQEEEPQRVRANFFQLPVELRRMVYRHYFVDLQGTITHIASVRLRRDENGQDPRVWPYTDQRSVLYSEGTLPDRTTAITYEPDVSDDLLQGIRGERLGLLLASRRSREEAGAYFYGQSFFSFGFPRERGPVDIGIYHGVLAAEAFFRDHTRVLNQFRRIRLEVGTIGARGDTTEIALTPRTMEGPRQRFQRFNWTDGWDHIDGVMDTLAQMPNLEHLSLGFRQLPPLWHDRGLTDPRELYPITRSMFNIGPRNRLSLSLNVNYRVPANTTADVRGRDVDRAVYFLSVLRNYMLVNGDRLGFRGIRVTRWGMGEWRSVLVETDEEWIDQTGEHQSRLRGVDPDDEEDDNVLIYDSGDNPPLQLPPISSRPLREPGGPRIRPPAQ</sequence>
<dbReference type="SUPFAM" id="SSF56112">
    <property type="entry name" value="Protein kinase-like (PK-like)"/>
    <property type="match status" value="1"/>
</dbReference>
<gene>
    <name evidence="3" type="ORF">N8I77_008399</name>
</gene>
<accession>A0AAD9SE84</accession>
<dbReference type="Proteomes" id="UP001265746">
    <property type="component" value="Unassembled WGS sequence"/>
</dbReference>
<proteinExistence type="predicted"/>
<evidence type="ECO:0000313" key="4">
    <source>
        <dbReference type="Proteomes" id="UP001265746"/>
    </source>
</evidence>
<organism evidence="3 4">
    <name type="scientific">Phomopsis amygdali</name>
    <name type="common">Fusicoccum amygdali</name>
    <dbReference type="NCBI Taxonomy" id="1214568"/>
    <lineage>
        <taxon>Eukaryota</taxon>
        <taxon>Fungi</taxon>
        <taxon>Dikarya</taxon>
        <taxon>Ascomycota</taxon>
        <taxon>Pezizomycotina</taxon>
        <taxon>Sordariomycetes</taxon>
        <taxon>Sordariomycetidae</taxon>
        <taxon>Diaporthales</taxon>
        <taxon>Diaporthaceae</taxon>
        <taxon>Diaporthe</taxon>
    </lineage>
</organism>
<dbReference type="InterPro" id="IPR011009">
    <property type="entry name" value="Kinase-like_dom_sf"/>
</dbReference>
<feature type="compositionally biased region" description="Basic and acidic residues" evidence="1">
    <location>
        <begin position="707"/>
        <end position="717"/>
    </location>
</feature>
<feature type="domain" description="Protein kinase" evidence="2">
    <location>
        <begin position="9"/>
        <end position="391"/>
    </location>
</feature>
<dbReference type="AlphaFoldDB" id="A0AAD9SE84"/>
<dbReference type="EMBL" id="JAUJFL010000004">
    <property type="protein sequence ID" value="KAK2605570.1"/>
    <property type="molecule type" value="Genomic_DNA"/>
</dbReference>
<dbReference type="SMART" id="SM00220">
    <property type="entry name" value="S_TKc"/>
    <property type="match status" value="1"/>
</dbReference>
<feature type="region of interest" description="Disordered" evidence="1">
    <location>
        <begin position="707"/>
        <end position="760"/>
    </location>
</feature>
<keyword evidence="4" id="KW-1185">Reference proteome</keyword>
<comment type="caution">
    <text evidence="3">The sequence shown here is derived from an EMBL/GenBank/DDBJ whole genome shotgun (WGS) entry which is preliminary data.</text>
</comment>